<evidence type="ECO:0000313" key="3">
    <source>
        <dbReference type="EMBL" id="TYC46046.1"/>
    </source>
</evidence>
<dbReference type="EMBL" id="SDGY01000008">
    <property type="protein sequence ID" value="TYC46046.1"/>
    <property type="molecule type" value="Genomic_DNA"/>
</dbReference>
<evidence type="ECO:0000313" key="4">
    <source>
        <dbReference type="Proteomes" id="UP000442244"/>
    </source>
</evidence>
<keyword evidence="4" id="KW-1185">Reference proteome</keyword>
<dbReference type="Gene3D" id="1.10.260.40">
    <property type="entry name" value="lambda repressor-like DNA-binding domains"/>
    <property type="match status" value="1"/>
</dbReference>
<dbReference type="SMART" id="SM00530">
    <property type="entry name" value="HTH_XRE"/>
    <property type="match status" value="1"/>
</dbReference>
<accession>A0A6P2CMD4</accession>
<comment type="caution">
    <text evidence="3">The sequence shown here is derived from an EMBL/GenBank/DDBJ whole genome shotgun (WGS) entry which is preliminary data.</text>
</comment>
<dbReference type="PROSITE" id="PS50943">
    <property type="entry name" value="HTH_CROC1"/>
    <property type="match status" value="1"/>
</dbReference>
<dbReference type="Gene3D" id="1.10.357.10">
    <property type="entry name" value="Tetracycline Repressor, domain 2"/>
    <property type="match status" value="1"/>
</dbReference>
<gene>
    <name evidence="3" type="ORF">ESZ47_08415</name>
</gene>
<dbReference type="SUPFAM" id="SSF46689">
    <property type="entry name" value="Homeodomain-like"/>
    <property type="match status" value="1"/>
</dbReference>
<evidence type="ECO:0000259" key="2">
    <source>
        <dbReference type="PROSITE" id="PS50943"/>
    </source>
</evidence>
<feature type="domain" description="HTH cro/C1-type" evidence="2">
    <location>
        <begin position="8"/>
        <end position="62"/>
    </location>
</feature>
<dbReference type="AlphaFoldDB" id="A0A6P2CMD4"/>
<dbReference type="PANTHER" id="PTHR46558">
    <property type="entry name" value="TRACRIPTIONAL REGULATORY PROTEIN-RELATED-RELATED"/>
    <property type="match status" value="1"/>
</dbReference>
<dbReference type="RefSeq" id="WP_148606540.1">
    <property type="nucleotide sequence ID" value="NZ_BSUV01000001.1"/>
</dbReference>
<dbReference type="OrthoDB" id="1629646at2"/>
<protein>
    <submittedName>
        <fullName evidence="3">XRE family transcriptional regulator</fullName>
    </submittedName>
</protein>
<name>A0A6P2CMD4_9LACO</name>
<dbReference type="PANTHER" id="PTHR46558:SF11">
    <property type="entry name" value="HTH-TYPE TRANSCRIPTIONAL REGULATOR XRE"/>
    <property type="match status" value="1"/>
</dbReference>
<proteinExistence type="predicted"/>
<dbReference type="InterPro" id="IPR009057">
    <property type="entry name" value="Homeodomain-like_sf"/>
</dbReference>
<dbReference type="GO" id="GO:0003677">
    <property type="term" value="F:DNA binding"/>
    <property type="evidence" value="ECO:0007669"/>
    <property type="project" value="UniProtKB-KW"/>
</dbReference>
<dbReference type="Pfam" id="PF01381">
    <property type="entry name" value="HTH_3"/>
    <property type="match status" value="1"/>
</dbReference>
<reference evidence="3 4" key="1">
    <citation type="submission" date="2019-01" db="EMBL/GenBank/DDBJ databases">
        <title>Leuconostoc litchii sp. nov., a novel lactic acid bacterium isolated from lychee.</title>
        <authorList>
            <person name="Wang L.-T."/>
        </authorList>
    </citation>
    <scope>NUCLEOTIDE SEQUENCE [LARGE SCALE GENOMIC DNA]</scope>
    <source>
        <strain evidence="3 4">MB7</strain>
    </source>
</reference>
<sequence length="253" mass="28875">MYNINEEIRKIRLKNNLTQTEFSGLLGVSHQTVSSWERGRTHPPLSVMRKISQIFNVSFSSINHLEETQSDRSHKKEKIANTFLCLLSKKNLYNITMADIASESGLPANQVALFFSTPSDILAFIASKIEQQILSISKNTQATNPFEMIADVILPVLYKNNHTLKILYSGNYANGEWLHFLEQRYIKWATPFFDDYSVQNTVISRSFAVELSVKMTLSIISTWLTQPIPAEPKVFRDCFLQLTKSSLQDIASF</sequence>
<keyword evidence="1" id="KW-0238">DNA-binding</keyword>
<dbReference type="InterPro" id="IPR001387">
    <property type="entry name" value="Cro/C1-type_HTH"/>
</dbReference>
<dbReference type="Proteomes" id="UP000442244">
    <property type="component" value="Unassembled WGS sequence"/>
</dbReference>
<evidence type="ECO:0000256" key="1">
    <source>
        <dbReference type="ARBA" id="ARBA00023125"/>
    </source>
</evidence>
<dbReference type="InterPro" id="IPR010982">
    <property type="entry name" value="Lambda_DNA-bd_dom_sf"/>
</dbReference>
<organism evidence="3 4">
    <name type="scientific">Leuconostoc litchii</name>
    <dbReference type="NCBI Taxonomy" id="1981069"/>
    <lineage>
        <taxon>Bacteria</taxon>
        <taxon>Bacillati</taxon>
        <taxon>Bacillota</taxon>
        <taxon>Bacilli</taxon>
        <taxon>Lactobacillales</taxon>
        <taxon>Lactobacillaceae</taxon>
        <taxon>Leuconostoc</taxon>
    </lineage>
</organism>
<dbReference type="SUPFAM" id="SSF47413">
    <property type="entry name" value="lambda repressor-like DNA-binding domains"/>
    <property type="match status" value="1"/>
</dbReference>
<dbReference type="CDD" id="cd00093">
    <property type="entry name" value="HTH_XRE"/>
    <property type="match status" value="1"/>
</dbReference>